<evidence type="ECO:0000313" key="4">
    <source>
        <dbReference type="EMBL" id="MET3613360.1"/>
    </source>
</evidence>
<dbReference type="PROSITE" id="PS50887">
    <property type="entry name" value="GGDEF"/>
    <property type="match status" value="1"/>
</dbReference>
<sequence>MTGALSRERLAVEALADGLTELRSVQSAELARLMAIGFEACAIPVALFAPDDTIAFANDAYRTLMNVPPEARTFADVVRHAYQTGRGMVLSMEPEAWLAMATSRRRVREVRSFEVDFLDGSWYKVTESCVDGGWIWNFYTDITSLKSKEQTLLVARDTALRSADTDPLTGLYNRRYGVSELDHQIGVAERRGIGLAVVLIDLDHFKAINDTRGHLAGDDVLAHFADEVARLVRRGDTIARYGGEEFLLIMPGAGESEALALAERIRQTVAATASAKLGHSYSFSAGIAGRVARDDVRSLLRRADGALYAAKAAGRDCARVASLPSA</sequence>
<protein>
    <recommendedName>
        <fullName evidence="1">diguanylate cyclase</fullName>
        <ecNumber evidence="1">2.7.7.65</ecNumber>
    </recommendedName>
</protein>
<dbReference type="InterPro" id="IPR043128">
    <property type="entry name" value="Rev_trsase/Diguanyl_cyclase"/>
</dbReference>
<dbReference type="RefSeq" id="WP_354555837.1">
    <property type="nucleotide sequence ID" value="NZ_JBEPMB010000001.1"/>
</dbReference>
<dbReference type="NCBIfam" id="TIGR00254">
    <property type="entry name" value="GGDEF"/>
    <property type="match status" value="1"/>
</dbReference>
<gene>
    <name evidence="4" type="ORF">ABID16_001665</name>
</gene>
<dbReference type="Proteomes" id="UP001549047">
    <property type="component" value="Unassembled WGS sequence"/>
</dbReference>
<dbReference type="InterPro" id="IPR000160">
    <property type="entry name" value="GGDEF_dom"/>
</dbReference>
<comment type="catalytic activity">
    <reaction evidence="2">
        <text>2 GTP = 3',3'-c-di-GMP + 2 diphosphate</text>
        <dbReference type="Rhea" id="RHEA:24898"/>
        <dbReference type="ChEBI" id="CHEBI:33019"/>
        <dbReference type="ChEBI" id="CHEBI:37565"/>
        <dbReference type="ChEBI" id="CHEBI:58805"/>
        <dbReference type="EC" id="2.7.7.65"/>
    </reaction>
</comment>
<name>A0ABV2IY03_9HYPH</name>
<keyword evidence="5" id="KW-1185">Reference proteome</keyword>
<organism evidence="4 5">
    <name type="scientific">Rhizobium aquaticum</name>
    <dbReference type="NCBI Taxonomy" id="1549636"/>
    <lineage>
        <taxon>Bacteria</taxon>
        <taxon>Pseudomonadati</taxon>
        <taxon>Pseudomonadota</taxon>
        <taxon>Alphaproteobacteria</taxon>
        <taxon>Hyphomicrobiales</taxon>
        <taxon>Rhizobiaceae</taxon>
        <taxon>Rhizobium/Agrobacterium group</taxon>
        <taxon>Rhizobium</taxon>
    </lineage>
</organism>
<evidence type="ECO:0000313" key="5">
    <source>
        <dbReference type="Proteomes" id="UP001549047"/>
    </source>
</evidence>
<dbReference type="EMBL" id="JBEPMB010000001">
    <property type="protein sequence ID" value="MET3613360.1"/>
    <property type="molecule type" value="Genomic_DNA"/>
</dbReference>
<dbReference type="PANTHER" id="PTHR45138:SF9">
    <property type="entry name" value="DIGUANYLATE CYCLASE DGCM-RELATED"/>
    <property type="match status" value="1"/>
</dbReference>
<dbReference type="Pfam" id="PF12860">
    <property type="entry name" value="PAS_7"/>
    <property type="match status" value="1"/>
</dbReference>
<evidence type="ECO:0000259" key="3">
    <source>
        <dbReference type="PROSITE" id="PS50887"/>
    </source>
</evidence>
<comment type="caution">
    <text evidence="4">The sequence shown here is derived from an EMBL/GenBank/DDBJ whole genome shotgun (WGS) entry which is preliminary data.</text>
</comment>
<evidence type="ECO:0000256" key="2">
    <source>
        <dbReference type="ARBA" id="ARBA00034247"/>
    </source>
</evidence>
<accession>A0ABV2IY03</accession>
<evidence type="ECO:0000256" key="1">
    <source>
        <dbReference type="ARBA" id="ARBA00012528"/>
    </source>
</evidence>
<dbReference type="PANTHER" id="PTHR45138">
    <property type="entry name" value="REGULATORY COMPONENTS OF SENSORY TRANSDUCTION SYSTEM"/>
    <property type="match status" value="1"/>
</dbReference>
<feature type="domain" description="GGDEF" evidence="3">
    <location>
        <begin position="193"/>
        <end position="323"/>
    </location>
</feature>
<dbReference type="Pfam" id="PF00990">
    <property type="entry name" value="GGDEF"/>
    <property type="match status" value="1"/>
</dbReference>
<dbReference type="InterPro" id="IPR029787">
    <property type="entry name" value="Nucleotide_cyclase"/>
</dbReference>
<dbReference type="SMART" id="SM00267">
    <property type="entry name" value="GGDEF"/>
    <property type="match status" value="1"/>
</dbReference>
<reference evidence="4 5" key="1">
    <citation type="submission" date="2024-06" db="EMBL/GenBank/DDBJ databases">
        <title>Genomic Encyclopedia of Type Strains, Phase IV (KMG-IV): sequencing the most valuable type-strain genomes for metagenomic binning, comparative biology and taxonomic classification.</title>
        <authorList>
            <person name="Goeker M."/>
        </authorList>
    </citation>
    <scope>NUCLEOTIDE SEQUENCE [LARGE SCALE GENOMIC DNA]</scope>
    <source>
        <strain evidence="4 5">DSM 29780</strain>
    </source>
</reference>
<dbReference type="Gene3D" id="3.30.70.270">
    <property type="match status" value="1"/>
</dbReference>
<dbReference type="CDD" id="cd01949">
    <property type="entry name" value="GGDEF"/>
    <property type="match status" value="1"/>
</dbReference>
<dbReference type="InterPro" id="IPR050469">
    <property type="entry name" value="Diguanylate_Cyclase"/>
</dbReference>
<dbReference type="SUPFAM" id="SSF55073">
    <property type="entry name" value="Nucleotide cyclase"/>
    <property type="match status" value="1"/>
</dbReference>
<proteinExistence type="predicted"/>
<dbReference type="EC" id="2.7.7.65" evidence="1"/>